<dbReference type="InterPro" id="IPR036388">
    <property type="entry name" value="WH-like_DNA-bd_sf"/>
</dbReference>
<evidence type="ECO:0000313" key="1">
    <source>
        <dbReference type="EMBL" id="CAB5212499.1"/>
    </source>
</evidence>
<evidence type="ECO:0008006" key="2">
    <source>
        <dbReference type="Google" id="ProtNLM"/>
    </source>
</evidence>
<reference evidence="1" key="1">
    <citation type="submission" date="2020-05" db="EMBL/GenBank/DDBJ databases">
        <authorList>
            <person name="Chiriac C."/>
            <person name="Salcher M."/>
            <person name="Ghai R."/>
            <person name="Kavagutti S V."/>
        </authorList>
    </citation>
    <scope>NUCLEOTIDE SEQUENCE</scope>
</reference>
<name>A0A6J7WEU0_9CAUD</name>
<dbReference type="EMBL" id="LR798236">
    <property type="protein sequence ID" value="CAB5212499.1"/>
    <property type="molecule type" value="Genomic_DNA"/>
</dbReference>
<protein>
    <recommendedName>
        <fullName evidence="2">HTH marR-type domain-containing protein</fullName>
    </recommendedName>
</protein>
<dbReference type="Gene3D" id="1.10.10.10">
    <property type="entry name" value="Winged helix-like DNA-binding domain superfamily/Winged helix DNA-binding domain"/>
    <property type="match status" value="1"/>
</dbReference>
<organism evidence="1">
    <name type="scientific">uncultured Caudovirales phage</name>
    <dbReference type="NCBI Taxonomy" id="2100421"/>
    <lineage>
        <taxon>Viruses</taxon>
        <taxon>Duplodnaviria</taxon>
        <taxon>Heunggongvirae</taxon>
        <taxon>Uroviricota</taxon>
        <taxon>Caudoviricetes</taxon>
        <taxon>Peduoviridae</taxon>
        <taxon>Maltschvirus</taxon>
        <taxon>Maltschvirus maltsch</taxon>
    </lineage>
</organism>
<dbReference type="SUPFAM" id="SSF46785">
    <property type="entry name" value="Winged helix' DNA-binding domain"/>
    <property type="match status" value="1"/>
</dbReference>
<dbReference type="InterPro" id="IPR036390">
    <property type="entry name" value="WH_DNA-bd_sf"/>
</dbReference>
<proteinExistence type="predicted"/>
<gene>
    <name evidence="1" type="ORF">UFOVP188_23</name>
</gene>
<sequence length="103" mass="11309">MSLLGRIWFPDLKFPRVRATDPITSFEAADQAKDLASKHHKAIVDALKQGNMGKDGIAAATGLDGNQVARRLSELAKMGFIELTGNKTQSKSGRSEREWRLNA</sequence>
<accession>A0A6J7WEU0</accession>